<evidence type="ECO:0000256" key="2">
    <source>
        <dbReference type="ARBA" id="ARBA00009009"/>
    </source>
</evidence>
<protein>
    <recommendedName>
        <fullName evidence="3 6">Beta-lactamase</fullName>
        <ecNumber evidence="3 6">3.5.2.6</ecNumber>
    </recommendedName>
</protein>
<reference evidence="10 11" key="1">
    <citation type="submission" date="2017-01" db="EMBL/GenBank/DDBJ databases">
        <authorList>
            <person name="Mah S.A."/>
            <person name="Swanson W.J."/>
            <person name="Moy G.W."/>
            <person name="Vacquier V.D."/>
        </authorList>
    </citation>
    <scope>NUCLEOTIDE SEQUENCE [LARGE SCALE GENOMIC DNA]</scope>
    <source>
        <strain evidence="10 11">DSM 16927</strain>
    </source>
</reference>
<evidence type="ECO:0000313" key="11">
    <source>
        <dbReference type="Proteomes" id="UP000186106"/>
    </source>
</evidence>
<feature type="chain" id="PRO_5015068137" description="Beta-lactamase" evidence="7">
    <location>
        <begin position="25"/>
        <end position="300"/>
    </location>
</feature>
<dbReference type="EC" id="3.5.2.6" evidence="3 6"/>
<dbReference type="SUPFAM" id="SSF56601">
    <property type="entry name" value="beta-lactamase/transpeptidase-like"/>
    <property type="match status" value="1"/>
</dbReference>
<evidence type="ECO:0000256" key="3">
    <source>
        <dbReference type="ARBA" id="ARBA00012865"/>
    </source>
</evidence>
<dbReference type="EMBL" id="FTNZ01000002">
    <property type="protein sequence ID" value="SIS30722.1"/>
    <property type="molecule type" value="Genomic_DNA"/>
</dbReference>
<accession>A0A1N7JBJ2</accession>
<keyword evidence="7" id="KW-0732">Signal</keyword>
<dbReference type="PROSITE" id="PS00146">
    <property type="entry name" value="BETA_LACTAMASE_A"/>
    <property type="match status" value="1"/>
</dbReference>
<evidence type="ECO:0000256" key="6">
    <source>
        <dbReference type="RuleBase" id="RU361140"/>
    </source>
</evidence>
<evidence type="ECO:0000313" key="9">
    <source>
        <dbReference type="EMBL" id="SIS30722.1"/>
    </source>
</evidence>
<feature type="domain" description="Beta-lactamase class A catalytic" evidence="8">
    <location>
        <begin position="49"/>
        <end position="272"/>
    </location>
</feature>
<evidence type="ECO:0000256" key="5">
    <source>
        <dbReference type="ARBA" id="ARBA00023251"/>
    </source>
</evidence>
<dbReference type="InterPro" id="IPR012338">
    <property type="entry name" value="Beta-lactam/transpept-like"/>
</dbReference>
<keyword evidence="4 6" id="KW-0378">Hydrolase</keyword>
<comment type="catalytic activity">
    <reaction evidence="1 6">
        <text>a beta-lactam + H2O = a substituted beta-amino acid</text>
        <dbReference type="Rhea" id="RHEA:20401"/>
        <dbReference type="ChEBI" id="CHEBI:15377"/>
        <dbReference type="ChEBI" id="CHEBI:35627"/>
        <dbReference type="ChEBI" id="CHEBI:140347"/>
        <dbReference type="EC" id="3.5.2.6"/>
    </reaction>
</comment>
<dbReference type="Proteomes" id="UP000186106">
    <property type="component" value="Unassembled WGS sequence"/>
</dbReference>
<proteinExistence type="inferred from homology"/>
<gene>
    <name evidence="9" type="ORF">SAMN05421768_10277</name>
    <name evidence="10" type="ORF">SAMN05421768_10876</name>
</gene>
<dbReference type="NCBIfam" id="NF012099">
    <property type="entry name" value="SubclassA2"/>
    <property type="match status" value="1"/>
</dbReference>
<dbReference type="PANTHER" id="PTHR35333:SF3">
    <property type="entry name" value="BETA-LACTAMASE-TYPE TRANSPEPTIDASE FOLD CONTAINING PROTEIN"/>
    <property type="match status" value="1"/>
</dbReference>
<evidence type="ECO:0000256" key="4">
    <source>
        <dbReference type="ARBA" id="ARBA00022801"/>
    </source>
</evidence>
<dbReference type="NCBIfam" id="NF033103">
    <property type="entry name" value="bla_class_A"/>
    <property type="match status" value="1"/>
</dbReference>
<dbReference type="AlphaFoldDB" id="A0A1N7JBJ2"/>
<evidence type="ECO:0000256" key="1">
    <source>
        <dbReference type="ARBA" id="ARBA00001526"/>
    </source>
</evidence>
<dbReference type="PANTHER" id="PTHR35333">
    <property type="entry name" value="BETA-LACTAMASE"/>
    <property type="match status" value="1"/>
</dbReference>
<dbReference type="InterPro" id="IPR023650">
    <property type="entry name" value="Beta-lactam_class-A_AS"/>
</dbReference>
<dbReference type="InterPro" id="IPR045155">
    <property type="entry name" value="Beta-lactam_cat"/>
</dbReference>
<dbReference type="Gene3D" id="3.40.710.10">
    <property type="entry name" value="DD-peptidase/beta-lactamase superfamily"/>
    <property type="match status" value="1"/>
</dbReference>
<dbReference type="GO" id="GO:0046677">
    <property type="term" value="P:response to antibiotic"/>
    <property type="evidence" value="ECO:0007669"/>
    <property type="project" value="UniProtKB-UniRule"/>
</dbReference>
<dbReference type="Pfam" id="PF13354">
    <property type="entry name" value="Beta-lactamase2"/>
    <property type="match status" value="1"/>
</dbReference>
<dbReference type="GO" id="GO:0008800">
    <property type="term" value="F:beta-lactamase activity"/>
    <property type="evidence" value="ECO:0007669"/>
    <property type="project" value="UniProtKB-UniRule"/>
</dbReference>
<evidence type="ECO:0000259" key="8">
    <source>
        <dbReference type="Pfam" id="PF13354"/>
    </source>
</evidence>
<evidence type="ECO:0000313" key="10">
    <source>
        <dbReference type="EMBL" id="SIS46723.1"/>
    </source>
</evidence>
<dbReference type="STRING" id="112234.SAMN05421768_10277"/>
<organism evidence="10 11">
    <name type="scientific">Chryseobacterium joostei</name>
    <dbReference type="NCBI Taxonomy" id="112234"/>
    <lineage>
        <taxon>Bacteria</taxon>
        <taxon>Pseudomonadati</taxon>
        <taxon>Bacteroidota</taxon>
        <taxon>Flavobacteriia</taxon>
        <taxon>Flavobacteriales</taxon>
        <taxon>Weeksellaceae</taxon>
        <taxon>Chryseobacterium group</taxon>
        <taxon>Chryseobacterium</taxon>
    </lineage>
</organism>
<sequence>MHKMKPRKIIFTLFILLLSLPLFSQTHTNPELKKIIESIIVNKKADVGVSIMEIPKKEVVQINGNKFYPMLSTVKFHIALAILHKVEKGELSLQQKIYIKKEELLENTWSPFQKEHPEGNIELTLEETMKWMVSYSDNNLTDILLRLIGGPEPVQKFINSKNFVIKNNEEDMHKDWDSQFINTITPNEANRLLEKFYNGKLLNKEHTKWLYTAMLNNASGAKRLKAHLPKGVKIAHRTGTSFTNESGMTGAINDFGIIELSDKKRIYIAVFVHDTYEKFENAEAIIADISKATYDYYNKK</sequence>
<dbReference type="InterPro" id="IPR000871">
    <property type="entry name" value="Beta-lactam_class-A"/>
</dbReference>
<comment type="similarity">
    <text evidence="2 6">Belongs to the class-A beta-lactamase family.</text>
</comment>
<keyword evidence="5 6" id="KW-0046">Antibiotic resistance</keyword>
<dbReference type="GO" id="GO:0030655">
    <property type="term" value="P:beta-lactam antibiotic catabolic process"/>
    <property type="evidence" value="ECO:0007669"/>
    <property type="project" value="InterPro"/>
</dbReference>
<name>A0A1N7JBJ2_9FLAO</name>
<feature type="signal peptide" evidence="7">
    <location>
        <begin position="1"/>
        <end position="24"/>
    </location>
</feature>
<dbReference type="EMBL" id="FTNZ01000008">
    <property type="protein sequence ID" value="SIS46723.1"/>
    <property type="molecule type" value="Genomic_DNA"/>
</dbReference>
<evidence type="ECO:0000256" key="7">
    <source>
        <dbReference type="SAM" id="SignalP"/>
    </source>
</evidence>